<accession>A0A0Q2RIG4</accession>
<evidence type="ECO:0000313" key="7">
    <source>
        <dbReference type="EMBL" id="KQH83846.1"/>
    </source>
</evidence>
<evidence type="ECO:0000313" key="8">
    <source>
        <dbReference type="Proteomes" id="UP000051221"/>
    </source>
</evidence>
<evidence type="ECO:0000259" key="6">
    <source>
        <dbReference type="Pfam" id="PF09864"/>
    </source>
</evidence>
<gene>
    <name evidence="7" type="ORF">AMR76_21275</name>
</gene>
<evidence type="ECO:0000256" key="1">
    <source>
        <dbReference type="ARBA" id="ARBA00022729"/>
    </source>
</evidence>
<evidence type="ECO:0000256" key="2">
    <source>
        <dbReference type="ARBA" id="ARBA00023136"/>
    </source>
</evidence>
<organism evidence="7 8">
    <name type="scientific">Vibrio furnissii</name>
    <dbReference type="NCBI Taxonomy" id="29494"/>
    <lineage>
        <taxon>Bacteria</taxon>
        <taxon>Pseudomonadati</taxon>
        <taxon>Pseudomonadota</taxon>
        <taxon>Gammaproteobacteria</taxon>
        <taxon>Vibrionales</taxon>
        <taxon>Vibrionaceae</taxon>
        <taxon>Vibrio</taxon>
    </lineage>
</organism>
<dbReference type="InterPro" id="IPR018660">
    <property type="entry name" value="MliC"/>
</dbReference>
<dbReference type="Gene3D" id="2.40.128.200">
    <property type="match status" value="1"/>
</dbReference>
<sequence length="112" mass="12311">MLVRLTFLLLGLSVLLTGCSSSSDRANDDTYGAFFHYQCDDAASFDVAYAAKQSAMLRLSDHSYRLMEVAAGSGTKYILDDHSTEANPITLFTKGDAARLEANGVIYKNCWR</sequence>
<reference evidence="7 8" key="1">
    <citation type="submission" date="2015-08" db="EMBL/GenBank/DDBJ databases">
        <title>Antibacterial properties of a collection of Vibrionaceae strains.</title>
        <authorList>
            <person name="Giubergia S."/>
        </authorList>
    </citation>
    <scope>NUCLEOTIDE SEQUENCE [LARGE SCALE GENOMIC DNA]</scope>
    <source>
        <strain evidence="7 8">S0821</strain>
    </source>
</reference>
<comment type="caution">
    <text evidence="7">The sequence shown here is derived from an EMBL/GenBank/DDBJ whole genome shotgun (WGS) entry which is preliminary data.</text>
</comment>
<protein>
    <recommendedName>
        <fullName evidence="6">C-type lysozyme inhibitor domain-containing protein</fullName>
    </recommendedName>
</protein>
<dbReference type="PROSITE" id="PS51257">
    <property type="entry name" value="PROKAR_LIPOPROTEIN"/>
    <property type="match status" value="1"/>
</dbReference>
<dbReference type="Proteomes" id="UP000051221">
    <property type="component" value="Unassembled WGS sequence"/>
</dbReference>
<keyword evidence="8" id="KW-1185">Reference proteome</keyword>
<evidence type="ECO:0000256" key="5">
    <source>
        <dbReference type="SAM" id="SignalP"/>
    </source>
</evidence>
<feature type="domain" description="C-type lysozyme inhibitor" evidence="6">
    <location>
        <begin position="37"/>
        <end position="105"/>
    </location>
</feature>
<dbReference type="RefSeq" id="WP_055467138.1">
    <property type="nucleotide sequence ID" value="NZ_LKHS01000028.1"/>
</dbReference>
<keyword evidence="4" id="KW-0449">Lipoprotein</keyword>
<feature type="signal peptide" evidence="5">
    <location>
        <begin position="1"/>
        <end position="26"/>
    </location>
</feature>
<keyword evidence="3" id="KW-0564">Palmitate</keyword>
<keyword evidence="2" id="KW-0472">Membrane</keyword>
<evidence type="ECO:0000256" key="3">
    <source>
        <dbReference type="ARBA" id="ARBA00023139"/>
    </source>
</evidence>
<dbReference type="InterPro" id="IPR036328">
    <property type="entry name" value="MliC_sf"/>
</dbReference>
<dbReference type="AlphaFoldDB" id="A0A0Q2RIG4"/>
<keyword evidence="1 5" id="KW-0732">Signal</keyword>
<evidence type="ECO:0000256" key="4">
    <source>
        <dbReference type="ARBA" id="ARBA00023288"/>
    </source>
</evidence>
<feature type="chain" id="PRO_5006196252" description="C-type lysozyme inhibitor domain-containing protein" evidence="5">
    <location>
        <begin position="27"/>
        <end position="112"/>
    </location>
</feature>
<dbReference type="SUPFAM" id="SSF141488">
    <property type="entry name" value="YdhA-like"/>
    <property type="match status" value="1"/>
</dbReference>
<dbReference type="Pfam" id="PF09864">
    <property type="entry name" value="MliC"/>
    <property type="match status" value="1"/>
</dbReference>
<name>A0A0Q2RIG4_VIBFU</name>
<dbReference type="InParanoid" id="A0A0Q2RIG4"/>
<proteinExistence type="predicted"/>
<dbReference type="EMBL" id="LKHS01000028">
    <property type="protein sequence ID" value="KQH83846.1"/>
    <property type="molecule type" value="Genomic_DNA"/>
</dbReference>